<evidence type="ECO:0000259" key="11">
    <source>
        <dbReference type="PROSITE" id="PS51094"/>
    </source>
</evidence>
<dbReference type="InterPro" id="IPR002178">
    <property type="entry name" value="PTS_EIIA_type-2_dom"/>
</dbReference>
<dbReference type="InterPro" id="IPR051351">
    <property type="entry name" value="Ascorbate-PTS_EIIA_comp"/>
</dbReference>
<dbReference type="EMBL" id="DXEM01000003">
    <property type="protein sequence ID" value="HIX66643.1"/>
    <property type="molecule type" value="Genomic_DNA"/>
</dbReference>
<keyword evidence="5" id="KW-0808">Transferase</keyword>
<gene>
    <name evidence="12" type="ORF">H9735_00800</name>
</gene>
<evidence type="ECO:0000256" key="10">
    <source>
        <dbReference type="ARBA" id="ARBA00042072"/>
    </source>
</evidence>
<feature type="domain" description="PTS EIIA type-2" evidence="11">
    <location>
        <begin position="4"/>
        <end position="145"/>
    </location>
</feature>
<keyword evidence="2" id="KW-0813">Transport</keyword>
<keyword evidence="6" id="KW-0598">Phosphotransferase system</keyword>
<evidence type="ECO:0000256" key="3">
    <source>
        <dbReference type="ARBA" id="ARBA00022490"/>
    </source>
</evidence>
<dbReference type="Gene3D" id="3.40.930.10">
    <property type="entry name" value="Mannitol-specific EII, Chain A"/>
    <property type="match status" value="1"/>
</dbReference>
<evidence type="ECO:0000256" key="8">
    <source>
        <dbReference type="ARBA" id="ARBA00037387"/>
    </source>
</evidence>
<keyword evidence="12" id="KW-0762">Sugar transport</keyword>
<dbReference type="InterPro" id="IPR016152">
    <property type="entry name" value="PTrfase/Anion_transptr"/>
</dbReference>
<evidence type="ECO:0000256" key="1">
    <source>
        <dbReference type="ARBA" id="ARBA00004496"/>
    </source>
</evidence>
<dbReference type="Pfam" id="PF00359">
    <property type="entry name" value="PTS_EIIA_2"/>
    <property type="match status" value="1"/>
</dbReference>
<keyword evidence="7" id="KW-0418">Kinase</keyword>
<comment type="function">
    <text evidence="8">The phosphoenolpyruvate-dependent sugar phosphotransferase system (sugar PTS), a major carbohydrate active transport system, catalyzes the phosphorylation of incoming sugar substrates concomitantly with their translocation across the cell membrane. The enzyme II UlaABC PTS system is involved in ascorbate transport.</text>
</comment>
<dbReference type="GO" id="GO:0016301">
    <property type="term" value="F:kinase activity"/>
    <property type="evidence" value="ECO:0007669"/>
    <property type="project" value="UniProtKB-KW"/>
</dbReference>
<evidence type="ECO:0000313" key="13">
    <source>
        <dbReference type="Proteomes" id="UP000886721"/>
    </source>
</evidence>
<evidence type="ECO:0000256" key="6">
    <source>
        <dbReference type="ARBA" id="ARBA00022683"/>
    </source>
</evidence>
<reference evidence="12" key="2">
    <citation type="submission" date="2021-04" db="EMBL/GenBank/DDBJ databases">
        <authorList>
            <person name="Gilroy R."/>
        </authorList>
    </citation>
    <scope>NUCLEOTIDE SEQUENCE</scope>
    <source>
        <strain evidence="12">CHK191-13928</strain>
    </source>
</reference>
<protein>
    <recommendedName>
        <fullName evidence="9">Ascorbate-specific PTS system EIIA component</fullName>
    </recommendedName>
    <alternativeName>
        <fullName evidence="10">Ascorbate-specific phosphotransferase enzyme IIA component</fullName>
    </alternativeName>
</protein>
<dbReference type="SUPFAM" id="SSF55804">
    <property type="entry name" value="Phoshotransferase/anion transport protein"/>
    <property type="match status" value="1"/>
</dbReference>
<dbReference type="PROSITE" id="PS51094">
    <property type="entry name" value="PTS_EIIA_TYPE_2"/>
    <property type="match status" value="1"/>
</dbReference>
<dbReference type="GO" id="GO:0005737">
    <property type="term" value="C:cytoplasm"/>
    <property type="evidence" value="ECO:0007669"/>
    <property type="project" value="UniProtKB-SubCell"/>
</dbReference>
<comment type="caution">
    <text evidence="12">The sequence shown here is derived from an EMBL/GenBank/DDBJ whole genome shotgun (WGS) entry which is preliminary data.</text>
</comment>
<sequence length="145" mass="16022">MEGLILNEKNVRLQVLASDWEDAIRIGGNLLVEQGCAKPSYIEGIIHAVKELGPYIIITDGLAMPHTRPEEGALNIGCSLITLKEPVLFEGEDVPVKVMICFSAVDSESHMDILKMIVEFVERGLIDDIAKAETYEELLDVIQTN</sequence>
<evidence type="ECO:0000256" key="4">
    <source>
        <dbReference type="ARBA" id="ARBA00022553"/>
    </source>
</evidence>
<dbReference type="PANTHER" id="PTHR36203">
    <property type="entry name" value="ASCORBATE-SPECIFIC PTS SYSTEM EIIA COMPONENT"/>
    <property type="match status" value="1"/>
</dbReference>
<organism evidence="12 13">
    <name type="scientific">Candidatus Anaerostipes excrementavium</name>
    <dbReference type="NCBI Taxonomy" id="2838463"/>
    <lineage>
        <taxon>Bacteria</taxon>
        <taxon>Bacillati</taxon>
        <taxon>Bacillota</taxon>
        <taxon>Clostridia</taxon>
        <taxon>Lachnospirales</taxon>
        <taxon>Lachnospiraceae</taxon>
        <taxon>Anaerostipes</taxon>
    </lineage>
</organism>
<keyword evidence="3" id="KW-0963">Cytoplasm</keyword>
<dbReference type="GO" id="GO:0009401">
    <property type="term" value="P:phosphoenolpyruvate-dependent sugar phosphotransferase system"/>
    <property type="evidence" value="ECO:0007669"/>
    <property type="project" value="UniProtKB-KW"/>
</dbReference>
<dbReference type="PANTHER" id="PTHR36203:SF1">
    <property type="entry name" value="ASCORBATE-SPECIFIC PTS SYSTEM EIIA COMPONENT"/>
    <property type="match status" value="1"/>
</dbReference>
<dbReference type="CDD" id="cd00211">
    <property type="entry name" value="PTS_IIA_fru"/>
    <property type="match status" value="1"/>
</dbReference>
<evidence type="ECO:0000256" key="5">
    <source>
        <dbReference type="ARBA" id="ARBA00022679"/>
    </source>
</evidence>
<evidence type="ECO:0000256" key="2">
    <source>
        <dbReference type="ARBA" id="ARBA00022448"/>
    </source>
</evidence>
<evidence type="ECO:0000256" key="9">
    <source>
        <dbReference type="ARBA" id="ARBA00041175"/>
    </source>
</evidence>
<dbReference type="Proteomes" id="UP000886721">
    <property type="component" value="Unassembled WGS sequence"/>
</dbReference>
<name>A0A9D2B8A7_9FIRM</name>
<evidence type="ECO:0000256" key="7">
    <source>
        <dbReference type="ARBA" id="ARBA00022777"/>
    </source>
</evidence>
<dbReference type="AlphaFoldDB" id="A0A9D2B8A7"/>
<proteinExistence type="predicted"/>
<accession>A0A9D2B8A7</accession>
<reference evidence="12" key="1">
    <citation type="journal article" date="2021" name="PeerJ">
        <title>Extensive microbial diversity within the chicken gut microbiome revealed by metagenomics and culture.</title>
        <authorList>
            <person name="Gilroy R."/>
            <person name="Ravi A."/>
            <person name="Getino M."/>
            <person name="Pursley I."/>
            <person name="Horton D.L."/>
            <person name="Alikhan N.F."/>
            <person name="Baker D."/>
            <person name="Gharbi K."/>
            <person name="Hall N."/>
            <person name="Watson M."/>
            <person name="Adriaenssens E.M."/>
            <person name="Foster-Nyarko E."/>
            <person name="Jarju S."/>
            <person name="Secka A."/>
            <person name="Antonio M."/>
            <person name="Oren A."/>
            <person name="Chaudhuri R.R."/>
            <person name="La Ragione R."/>
            <person name="Hildebrand F."/>
            <person name="Pallen M.J."/>
        </authorList>
    </citation>
    <scope>NUCLEOTIDE SEQUENCE</scope>
    <source>
        <strain evidence="12">CHK191-13928</strain>
    </source>
</reference>
<keyword evidence="4" id="KW-0597">Phosphoprotein</keyword>
<evidence type="ECO:0000313" key="12">
    <source>
        <dbReference type="EMBL" id="HIX66643.1"/>
    </source>
</evidence>
<comment type="subcellular location">
    <subcellularLocation>
        <location evidence="1">Cytoplasm</location>
    </subcellularLocation>
</comment>